<dbReference type="InterPro" id="IPR048279">
    <property type="entry name" value="MdtK-like"/>
</dbReference>
<evidence type="ECO:0000256" key="11">
    <source>
        <dbReference type="ARBA" id="ARBA00023136"/>
    </source>
</evidence>
<feature type="transmembrane region" description="Helical" evidence="13">
    <location>
        <begin position="182"/>
        <end position="202"/>
    </location>
</feature>
<dbReference type="PANTHER" id="PTHR43298:SF2">
    <property type="entry name" value="FMN_FAD EXPORTER YEEO-RELATED"/>
    <property type="match status" value="1"/>
</dbReference>
<dbReference type="STRING" id="1527.SAMN04489757_10520"/>
<keyword evidence="7" id="KW-1003">Cell membrane</keyword>
<feature type="transmembrane region" description="Helical" evidence="13">
    <location>
        <begin position="372"/>
        <end position="390"/>
    </location>
</feature>
<feature type="transmembrane region" description="Helical" evidence="13">
    <location>
        <begin position="343"/>
        <end position="366"/>
    </location>
</feature>
<dbReference type="Pfam" id="PF01554">
    <property type="entry name" value="MatE"/>
    <property type="match status" value="2"/>
</dbReference>
<evidence type="ECO:0000256" key="6">
    <source>
        <dbReference type="ARBA" id="ARBA00022449"/>
    </source>
</evidence>
<evidence type="ECO:0000256" key="9">
    <source>
        <dbReference type="ARBA" id="ARBA00022989"/>
    </source>
</evidence>
<keyword evidence="11 13" id="KW-0472">Membrane</keyword>
<dbReference type="NCBIfam" id="TIGR00797">
    <property type="entry name" value="matE"/>
    <property type="match status" value="1"/>
</dbReference>
<evidence type="ECO:0000256" key="13">
    <source>
        <dbReference type="SAM" id="Phobius"/>
    </source>
</evidence>
<feature type="transmembrane region" description="Helical" evidence="13">
    <location>
        <begin position="109"/>
        <end position="133"/>
    </location>
</feature>
<comment type="subcellular location">
    <subcellularLocation>
        <location evidence="2">Cell membrane</location>
        <topology evidence="2">Multi-pass membrane protein</topology>
    </subcellularLocation>
</comment>
<dbReference type="PIRSF" id="PIRSF006603">
    <property type="entry name" value="DinF"/>
    <property type="match status" value="1"/>
</dbReference>
<dbReference type="PANTHER" id="PTHR43298">
    <property type="entry name" value="MULTIDRUG RESISTANCE PROTEIN NORM-RELATED"/>
    <property type="match status" value="1"/>
</dbReference>
<feature type="transmembrane region" description="Helical" evidence="13">
    <location>
        <begin position="45"/>
        <end position="72"/>
    </location>
</feature>
<evidence type="ECO:0000256" key="5">
    <source>
        <dbReference type="ARBA" id="ARBA00022448"/>
    </source>
</evidence>
<organism evidence="14 15">
    <name type="scientific">Anaerocolumna aminovalerica</name>
    <dbReference type="NCBI Taxonomy" id="1527"/>
    <lineage>
        <taxon>Bacteria</taxon>
        <taxon>Bacillati</taxon>
        <taxon>Bacillota</taxon>
        <taxon>Clostridia</taxon>
        <taxon>Lachnospirales</taxon>
        <taxon>Lachnospiraceae</taxon>
        <taxon>Anaerocolumna</taxon>
    </lineage>
</organism>
<dbReference type="AlphaFoldDB" id="A0A1I5D6U8"/>
<evidence type="ECO:0000256" key="4">
    <source>
        <dbReference type="ARBA" id="ARBA00020268"/>
    </source>
</evidence>
<reference evidence="14 15" key="1">
    <citation type="submission" date="2016-10" db="EMBL/GenBank/DDBJ databases">
        <authorList>
            <person name="de Groot N.N."/>
        </authorList>
    </citation>
    <scope>NUCLEOTIDE SEQUENCE [LARGE SCALE GENOMIC DNA]</scope>
    <source>
        <strain evidence="14 15">DSM 1283</strain>
    </source>
</reference>
<comment type="similarity">
    <text evidence="3">Belongs to the multi antimicrobial extrusion (MATE) (TC 2.A.66.1) family.</text>
</comment>
<evidence type="ECO:0000313" key="14">
    <source>
        <dbReference type="EMBL" id="SFN94836.1"/>
    </source>
</evidence>
<comment type="function">
    <text evidence="1">Multidrug efflux pump.</text>
</comment>
<accession>A0A1I5D6U8</accession>
<dbReference type="GO" id="GO:0042910">
    <property type="term" value="F:xenobiotic transmembrane transporter activity"/>
    <property type="evidence" value="ECO:0007669"/>
    <property type="project" value="InterPro"/>
</dbReference>
<feature type="transmembrane region" description="Helical" evidence="13">
    <location>
        <begin position="78"/>
        <end position="97"/>
    </location>
</feature>
<evidence type="ECO:0000256" key="1">
    <source>
        <dbReference type="ARBA" id="ARBA00003408"/>
    </source>
</evidence>
<dbReference type="EMBL" id="FOWD01000005">
    <property type="protein sequence ID" value="SFN94836.1"/>
    <property type="molecule type" value="Genomic_DNA"/>
</dbReference>
<feature type="transmembrane region" description="Helical" evidence="13">
    <location>
        <begin position="426"/>
        <end position="445"/>
    </location>
</feature>
<dbReference type="GO" id="GO:0015297">
    <property type="term" value="F:antiporter activity"/>
    <property type="evidence" value="ECO:0007669"/>
    <property type="project" value="UniProtKB-KW"/>
</dbReference>
<feature type="transmembrane region" description="Helical" evidence="13">
    <location>
        <begin position="153"/>
        <end position="170"/>
    </location>
</feature>
<dbReference type="CDD" id="cd13137">
    <property type="entry name" value="MATE_NorM_like"/>
    <property type="match status" value="1"/>
</dbReference>
<keyword evidence="9 13" id="KW-1133">Transmembrane helix</keyword>
<dbReference type="GO" id="GO:0006811">
    <property type="term" value="P:monoatomic ion transport"/>
    <property type="evidence" value="ECO:0007669"/>
    <property type="project" value="UniProtKB-KW"/>
</dbReference>
<evidence type="ECO:0000256" key="8">
    <source>
        <dbReference type="ARBA" id="ARBA00022692"/>
    </source>
</evidence>
<keyword evidence="15" id="KW-1185">Reference proteome</keyword>
<evidence type="ECO:0000256" key="2">
    <source>
        <dbReference type="ARBA" id="ARBA00004651"/>
    </source>
</evidence>
<proteinExistence type="inferred from homology"/>
<gene>
    <name evidence="14" type="ORF">SAMN04489757_10520</name>
</gene>
<keyword evidence="10" id="KW-0406">Ion transport</keyword>
<evidence type="ECO:0000256" key="10">
    <source>
        <dbReference type="ARBA" id="ARBA00023065"/>
    </source>
</evidence>
<evidence type="ECO:0000256" key="12">
    <source>
        <dbReference type="ARBA" id="ARBA00031636"/>
    </source>
</evidence>
<dbReference type="InterPro" id="IPR050222">
    <property type="entry name" value="MATE_MdtK"/>
</dbReference>
<evidence type="ECO:0000256" key="3">
    <source>
        <dbReference type="ARBA" id="ARBA00010199"/>
    </source>
</evidence>
<evidence type="ECO:0000313" key="15">
    <source>
        <dbReference type="Proteomes" id="UP000198806"/>
    </source>
</evidence>
<dbReference type="OrthoDB" id="62420at2"/>
<keyword evidence="6" id="KW-0050">Antiport</keyword>
<dbReference type="Proteomes" id="UP000198806">
    <property type="component" value="Unassembled WGS sequence"/>
</dbReference>
<dbReference type="GO" id="GO:0005886">
    <property type="term" value="C:plasma membrane"/>
    <property type="evidence" value="ECO:0007669"/>
    <property type="project" value="UniProtKB-SubCell"/>
</dbReference>
<dbReference type="RefSeq" id="WP_091684640.1">
    <property type="nucleotide sequence ID" value="NZ_BAABFM010000026.1"/>
</dbReference>
<evidence type="ECO:0000256" key="7">
    <source>
        <dbReference type="ARBA" id="ARBA00022475"/>
    </source>
</evidence>
<sequence length="468" mass="50943">MTKQLTNIFSVKSMLKPEQIVGSIPQSKTVYKNFIKVAWPSALEALLVALVSSVDTIMVGGLGDGAIAAVGITNQPKFILLSMVFSLNVGITAIVARRKGQKDREGANHTLRIGIILSSCISLIMSLLGYIYAKPILEFAGAEASYMSDALDYHRVIMVSIFFTALNLTINAAQRGSGKTQISMRTNVVANVINIIFNYLLINGKFGFPRLEVKGAAIATLLGTIAACLISIFTLFSKDAFLSLRYKASWKITNTIITPIVRVSGSAFVEQVFMRIGFMAYSVIVARLGQMPYATHLICMNILNLSFCFGDGFAIAASSLVGQNLGANRPDLSIVYGKTGQRLAFIVSSILFAVFIFGRFFLVSLYSDTPEVLALGSTILIIIAFTTHFQTSQVIFSGCLRGAGDTVFVAIVSLISIMIIRPTLTWFLAFPVGLGLQGAWIALFIDQAFRFTANFIRFSRGNWTKITL</sequence>
<feature type="transmembrane region" description="Helical" evidence="13">
    <location>
        <begin position="214"/>
        <end position="236"/>
    </location>
</feature>
<feature type="transmembrane region" description="Helical" evidence="13">
    <location>
        <begin position="402"/>
        <end position="420"/>
    </location>
</feature>
<keyword evidence="5" id="KW-0813">Transport</keyword>
<protein>
    <recommendedName>
        <fullName evidence="4">Probable multidrug resistance protein NorM</fullName>
    </recommendedName>
    <alternativeName>
        <fullName evidence="12">Multidrug-efflux transporter</fullName>
    </alternativeName>
</protein>
<dbReference type="InterPro" id="IPR002528">
    <property type="entry name" value="MATE_fam"/>
</dbReference>
<keyword evidence="8 13" id="KW-0812">Transmembrane</keyword>
<feature type="transmembrane region" description="Helical" evidence="13">
    <location>
        <begin position="302"/>
        <end position="322"/>
    </location>
</feature>
<name>A0A1I5D6U8_9FIRM</name>